<dbReference type="PANTHER" id="PTHR31151:SF0">
    <property type="entry name" value="PROLINE-TRNA LIGASE (DUF1680)"/>
    <property type="match status" value="1"/>
</dbReference>
<dbReference type="AlphaFoldDB" id="A0AAD5JXJ7"/>
<evidence type="ECO:0000313" key="2">
    <source>
        <dbReference type="Proteomes" id="UP001209540"/>
    </source>
</evidence>
<accession>A0AAD5JXJ7</accession>
<dbReference type="SUPFAM" id="SSF48208">
    <property type="entry name" value="Six-hairpin glycosidases"/>
    <property type="match status" value="1"/>
</dbReference>
<evidence type="ECO:0000313" key="1">
    <source>
        <dbReference type="EMBL" id="KAI9259422.1"/>
    </source>
</evidence>
<protein>
    <submittedName>
        <fullName evidence="1">Uncharacterized protein</fullName>
    </submittedName>
</protein>
<dbReference type="GO" id="GO:0005975">
    <property type="term" value="P:carbohydrate metabolic process"/>
    <property type="evidence" value="ECO:0007669"/>
    <property type="project" value="InterPro"/>
</dbReference>
<dbReference type="Proteomes" id="UP001209540">
    <property type="component" value="Unassembled WGS sequence"/>
</dbReference>
<dbReference type="InterPro" id="IPR008928">
    <property type="entry name" value="6-hairpin_glycosidase_sf"/>
</dbReference>
<proteinExistence type="predicted"/>
<sequence length="633" mass="70984">MLQAIGKSVATLPLEPLAFEPLNIGQVKPNGWLSNQLEIEADGLAGHLYEFFANVKDSPWVGGKSDYSDLIESGPYWANGLIALAYQLENKDLTAQVETFMNYIIDHQLENGWLGPADSTILWPRVLVLHALTQYAEGNPDMTDKVVDVMHKFYAHANDMLNNQTGWESWGRVRWYEMGVPTMWLLEKYPNGQEDVLINVLKNLRDQGDDWRNFFREQQFPKDHTDSYITQLTHGVNNGMAIKAHTVGYRFSHDPADLEWTRQQIDLLYKYHGRPNGLFAADEHFAGLHPSRGTELCTVVDMAYSFMYNYLVMGERLQADYAERVIYNGLPAEMTEDMWAHQYLQQYNQMSAIDQNPYFWTHDGSDSTVFGLEPNYPCCTVNHPQGFPKFVAHMFMTADDAKTIVAGLLGPAKVSARLADNNAVTVTADTMYPFASNLTYVIEAQKDCQFAFRVPGFVKNDVTYSVNGGKITTGAPDGNSIVKIPVAVGTTTIEITIPMEIEVVELQDGSVSIQRGPLTYALPIDYNSKITKTYYEKSVDYAFTNSSRWEYAIDTKSLKFNGEPTSLPDIPFSTTLAPIKISASVCLVEWGLDKNSAAFPPKNPACVGDVQQVDLVPYGSTRMRIAQFPVMSA</sequence>
<keyword evidence="2" id="KW-1185">Reference proteome</keyword>
<organism evidence="1 2">
    <name type="scientific">Phascolomyces articulosus</name>
    <dbReference type="NCBI Taxonomy" id="60185"/>
    <lineage>
        <taxon>Eukaryota</taxon>
        <taxon>Fungi</taxon>
        <taxon>Fungi incertae sedis</taxon>
        <taxon>Mucoromycota</taxon>
        <taxon>Mucoromycotina</taxon>
        <taxon>Mucoromycetes</taxon>
        <taxon>Mucorales</taxon>
        <taxon>Lichtheimiaceae</taxon>
        <taxon>Phascolomyces</taxon>
    </lineage>
</organism>
<reference evidence="1" key="1">
    <citation type="journal article" date="2022" name="IScience">
        <title>Evolution of zygomycete secretomes and the origins of terrestrial fungal ecologies.</title>
        <authorList>
            <person name="Chang Y."/>
            <person name="Wang Y."/>
            <person name="Mondo S."/>
            <person name="Ahrendt S."/>
            <person name="Andreopoulos W."/>
            <person name="Barry K."/>
            <person name="Beard J."/>
            <person name="Benny G.L."/>
            <person name="Blankenship S."/>
            <person name="Bonito G."/>
            <person name="Cuomo C."/>
            <person name="Desiro A."/>
            <person name="Gervers K.A."/>
            <person name="Hundley H."/>
            <person name="Kuo A."/>
            <person name="LaButti K."/>
            <person name="Lang B.F."/>
            <person name="Lipzen A."/>
            <person name="O'Donnell K."/>
            <person name="Pangilinan J."/>
            <person name="Reynolds N."/>
            <person name="Sandor L."/>
            <person name="Smith M.E."/>
            <person name="Tsang A."/>
            <person name="Grigoriev I.V."/>
            <person name="Stajich J.E."/>
            <person name="Spatafora J.W."/>
        </authorList>
    </citation>
    <scope>NUCLEOTIDE SEQUENCE</scope>
    <source>
        <strain evidence="1">RSA 2281</strain>
    </source>
</reference>
<dbReference type="PANTHER" id="PTHR31151">
    <property type="entry name" value="PROLINE-TRNA LIGASE (DUF1680)"/>
    <property type="match status" value="1"/>
</dbReference>
<reference evidence="1" key="2">
    <citation type="submission" date="2023-02" db="EMBL/GenBank/DDBJ databases">
        <authorList>
            <consortium name="DOE Joint Genome Institute"/>
            <person name="Mondo S.J."/>
            <person name="Chang Y."/>
            <person name="Wang Y."/>
            <person name="Ahrendt S."/>
            <person name="Andreopoulos W."/>
            <person name="Barry K."/>
            <person name="Beard J."/>
            <person name="Benny G.L."/>
            <person name="Blankenship S."/>
            <person name="Bonito G."/>
            <person name="Cuomo C."/>
            <person name="Desiro A."/>
            <person name="Gervers K.A."/>
            <person name="Hundley H."/>
            <person name="Kuo A."/>
            <person name="LaButti K."/>
            <person name="Lang B.F."/>
            <person name="Lipzen A."/>
            <person name="O'Donnell K."/>
            <person name="Pangilinan J."/>
            <person name="Reynolds N."/>
            <person name="Sandor L."/>
            <person name="Smith M.W."/>
            <person name="Tsang A."/>
            <person name="Grigoriev I.V."/>
            <person name="Stajich J.E."/>
            <person name="Spatafora J.W."/>
        </authorList>
    </citation>
    <scope>NUCLEOTIDE SEQUENCE</scope>
    <source>
        <strain evidence="1">RSA 2281</strain>
    </source>
</reference>
<gene>
    <name evidence="1" type="ORF">BDA99DRAFT_547442</name>
</gene>
<dbReference type="EMBL" id="JAIXMP010000017">
    <property type="protein sequence ID" value="KAI9259422.1"/>
    <property type="molecule type" value="Genomic_DNA"/>
</dbReference>
<name>A0AAD5JXJ7_9FUNG</name>
<comment type="caution">
    <text evidence="1">The sequence shown here is derived from an EMBL/GenBank/DDBJ whole genome shotgun (WGS) entry which is preliminary data.</text>
</comment>